<reference evidence="1" key="1">
    <citation type="submission" date="2020-11" db="EMBL/GenBank/DDBJ databases">
        <authorList>
            <person name="Davenport K.M."/>
            <person name="Bickhart D.M."/>
            <person name="Smith T.P.L."/>
            <person name="Murdoch B.M."/>
            <person name="Rosen B.D."/>
        </authorList>
    </citation>
    <scope>NUCLEOTIDE SEQUENCE [LARGE SCALE GENOMIC DNA]</scope>
    <source>
        <strain evidence="1">OAR_USU_Benz2616</strain>
    </source>
</reference>
<name>A0AC11E352_SHEEP</name>
<proteinExistence type="predicted"/>
<gene>
    <name evidence="1" type="primary">NADSYN1</name>
</gene>
<reference evidence="1" key="2">
    <citation type="submission" date="2025-08" db="UniProtKB">
        <authorList>
            <consortium name="Ensembl"/>
        </authorList>
    </citation>
    <scope>IDENTIFICATION</scope>
</reference>
<protein>
    <submittedName>
        <fullName evidence="1">NAD synthetase 1</fullName>
    </submittedName>
</protein>
<dbReference type="Ensembl" id="ENSOART00020047178.1">
    <property type="protein sequence ID" value="ENSOARP00020054623.1"/>
    <property type="gene ID" value="ENSOARG00020020816.2"/>
</dbReference>
<accession>A0AC11E352</accession>
<reference evidence="1" key="3">
    <citation type="submission" date="2025-09" db="UniProtKB">
        <authorList>
            <consortium name="Ensembl"/>
        </authorList>
    </citation>
    <scope>IDENTIFICATION</scope>
</reference>
<organism evidence="1">
    <name type="scientific">Ovis aries</name>
    <name type="common">Sheep</name>
    <dbReference type="NCBI Taxonomy" id="9940"/>
    <lineage>
        <taxon>Eukaryota</taxon>
        <taxon>Metazoa</taxon>
        <taxon>Chordata</taxon>
        <taxon>Craniata</taxon>
        <taxon>Vertebrata</taxon>
        <taxon>Euteleostomi</taxon>
        <taxon>Mammalia</taxon>
        <taxon>Eutheria</taxon>
        <taxon>Laurasiatheria</taxon>
        <taxon>Artiodactyla</taxon>
        <taxon>Ruminantia</taxon>
        <taxon>Pecora</taxon>
        <taxon>Bovidae</taxon>
        <taxon>Caprinae</taxon>
        <taxon>Ovis</taxon>
    </lineage>
</organism>
<evidence type="ECO:0000313" key="1">
    <source>
        <dbReference type="Ensembl" id="ENSOARP00020054623.1"/>
    </source>
</evidence>
<sequence>MGRKVTVATCALNQWALDFEGNLQRILKMATAVGIIIMSRTPSCIRSRSWQPFWSLQSLRISSAMWGCKCSVGVGEGPVPGPAVSEAVPTSGMWHLLPAWPCRPLTPQVEAALGGFFMLLCT</sequence>